<feature type="domain" description="CHK kinase-like" evidence="1">
    <location>
        <begin position="126"/>
        <end position="320"/>
    </location>
</feature>
<evidence type="ECO:0000313" key="2">
    <source>
        <dbReference type="Proteomes" id="UP001652621"/>
    </source>
</evidence>
<dbReference type="AlphaFoldDB" id="A0A9J7ICE3"/>
<dbReference type="GeneID" id="109612058"/>
<organism evidence="2 3">
    <name type="scientific">Musca domestica</name>
    <name type="common">House fly</name>
    <dbReference type="NCBI Taxonomy" id="7370"/>
    <lineage>
        <taxon>Eukaryota</taxon>
        <taxon>Metazoa</taxon>
        <taxon>Ecdysozoa</taxon>
        <taxon>Arthropoda</taxon>
        <taxon>Hexapoda</taxon>
        <taxon>Insecta</taxon>
        <taxon>Pterygota</taxon>
        <taxon>Neoptera</taxon>
        <taxon>Endopterygota</taxon>
        <taxon>Diptera</taxon>
        <taxon>Brachycera</taxon>
        <taxon>Muscomorpha</taxon>
        <taxon>Muscoidea</taxon>
        <taxon>Muscidae</taxon>
        <taxon>Musca</taxon>
    </lineage>
</organism>
<evidence type="ECO:0000313" key="3">
    <source>
        <dbReference type="RefSeq" id="XP_019891258.2"/>
    </source>
</evidence>
<dbReference type="RefSeq" id="XP_019891258.2">
    <property type="nucleotide sequence ID" value="XM_020035699.2"/>
</dbReference>
<dbReference type="Pfam" id="PF02958">
    <property type="entry name" value="EcKL"/>
    <property type="match status" value="1"/>
</dbReference>
<dbReference type="PANTHER" id="PTHR11012">
    <property type="entry name" value="PROTEIN KINASE-LIKE DOMAIN-CONTAINING"/>
    <property type="match status" value="1"/>
</dbReference>
<name>A0A9J7ICE3_MUSDO</name>
<dbReference type="VEuPathDB" id="VectorBase:MDOMA2_000819"/>
<reference evidence="3" key="1">
    <citation type="submission" date="2025-08" db="UniProtKB">
        <authorList>
            <consortium name="RefSeq"/>
        </authorList>
    </citation>
    <scope>IDENTIFICATION</scope>
    <source>
        <strain evidence="3">Aabys</strain>
        <tissue evidence="3">Whole body</tissue>
    </source>
</reference>
<evidence type="ECO:0000259" key="1">
    <source>
        <dbReference type="SMART" id="SM00587"/>
    </source>
</evidence>
<dbReference type="InterPro" id="IPR004119">
    <property type="entry name" value="EcKL"/>
</dbReference>
<dbReference type="Gene3D" id="3.90.1200.10">
    <property type="match status" value="1"/>
</dbReference>
<dbReference type="KEGG" id="mde:109612058"/>
<dbReference type="SUPFAM" id="SSF56112">
    <property type="entry name" value="Protein kinase-like (PK-like)"/>
    <property type="match status" value="1"/>
</dbReference>
<proteinExistence type="predicted"/>
<accession>A0A9J7ICE3</accession>
<protein>
    <submittedName>
        <fullName evidence="3">Uncharacterized protein LOC109612058</fullName>
    </submittedName>
</protein>
<dbReference type="OrthoDB" id="8250698at2759"/>
<dbReference type="InterPro" id="IPR011009">
    <property type="entry name" value="Kinase-like_dom_sf"/>
</dbReference>
<dbReference type="SMART" id="SM00587">
    <property type="entry name" value="CHK"/>
    <property type="match status" value="1"/>
</dbReference>
<dbReference type="InterPro" id="IPR015897">
    <property type="entry name" value="CHK_kinase-like"/>
</dbReference>
<keyword evidence="2" id="KW-1185">Reference proteome</keyword>
<dbReference type="PANTHER" id="PTHR11012:SF56">
    <property type="entry name" value="CHK KINASE-LIKE DOMAIN-CONTAINING PROTEIN-RELATED"/>
    <property type="match status" value="1"/>
</dbReference>
<sequence length="407" mass="46925">MPIVPKLVDEALIVRVVCEIHQTTAECVKIKASDFKILSENGENFCSDIYVVNVQYVLNGNDNQETSFILKILKQGITKIGTNESLMLTKVLPVMETYLNVMEEREKEKLFATCFLTEHRGHQEFYVLENLNALGYYCADRVKGLNAAQANLVMKKLGKYHAASMLYQKRFPQVVESLRKSQLAKGYLDAVGEAIIFGGFEYVANMTQNWPGYEHLKPRLHELKNRFNDLAKQAVDPANSSFNVINHGDMWVNNILFKYDQESQEPMDALFVDFQETFWASCGYDLSCFLYTSLELPVLKNNRKKLLQTYYHNLKETLLENQYPTDAIPSWRGILLELKRCEIIGIYVTLSEFPMDALDRTTSKSLTSETFKNAEELAKMRIPMYENPRVQEHLLYALKYFEESGLL</sequence>
<gene>
    <name evidence="3" type="primary">LOC109612058</name>
</gene>
<dbReference type="Proteomes" id="UP001652621">
    <property type="component" value="Unplaced"/>
</dbReference>